<feature type="domain" description="WCX" evidence="1">
    <location>
        <begin position="92"/>
        <end position="164"/>
    </location>
</feature>
<evidence type="ECO:0000313" key="2">
    <source>
        <dbReference type="EMBL" id="SFR49480.1"/>
    </source>
</evidence>
<evidence type="ECO:0000259" key="1">
    <source>
        <dbReference type="Pfam" id="PF25583"/>
    </source>
</evidence>
<gene>
    <name evidence="2" type="ORF">SAMN04488070_1458</name>
</gene>
<dbReference type="RefSeq" id="WP_092857090.1">
    <property type="nucleotide sequence ID" value="NZ_FOYU01000002.1"/>
</dbReference>
<name>A0A1I6H4W4_9GAMM</name>
<organism evidence="2 3">
    <name type="scientific">Pseudidiomarina maritima</name>
    <dbReference type="NCBI Taxonomy" id="519453"/>
    <lineage>
        <taxon>Bacteria</taxon>
        <taxon>Pseudomonadati</taxon>
        <taxon>Pseudomonadota</taxon>
        <taxon>Gammaproteobacteria</taxon>
        <taxon>Alteromonadales</taxon>
        <taxon>Idiomarinaceae</taxon>
        <taxon>Pseudidiomarina</taxon>
    </lineage>
</organism>
<dbReference type="AlphaFoldDB" id="A0A1I6H4W4"/>
<accession>A0A1I6H4W4</accession>
<reference evidence="3" key="1">
    <citation type="submission" date="2016-10" db="EMBL/GenBank/DDBJ databases">
        <authorList>
            <person name="Varghese N."/>
            <person name="Submissions S."/>
        </authorList>
    </citation>
    <scope>NUCLEOTIDE SEQUENCE [LARGE SCALE GENOMIC DNA]</scope>
    <source>
        <strain evidence="3">CGMCC 1.7285</strain>
    </source>
</reference>
<sequence length="172" mass="19608">MQSVLRYLMLLQHIPREPQKVDVQSLRKRLSEHGVEVSVRTIQRNLNELSEVFPLIADDRSRPFGWSLAKTAPHLPFPNLPDSNTHGVLARIKLKCTNGLLNLVTNNPLHPEQHIERNGLSFFLTFVQPVSKDLVAWILSCGEHIEVLEPMSLRNEIEAHVARMFSSYNGKS</sequence>
<dbReference type="EMBL" id="FOYU01000002">
    <property type="protein sequence ID" value="SFR49480.1"/>
    <property type="molecule type" value="Genomic_DNA"/>
</dbReference>
<proteinExistence type="predicted"/>
<evidence type="ECO:0000313" key="3">
    <source>
        <dbReference type="Proteomes" id="UP000199424"/>
    </source>
</evidence>
<protein>
    <submittedName>
        <fullName evidence="2">WYL domain-containing protein</fullName>
    </submittedName>
</protein>
<dbReference type="Pfam" id="PF25583">
    <property type="entry name" value="WCX"/>
    <property type="match status" value="1"/>
</dbReference>
<dbReference type="Proteomes" id="UP000199424">
    <property type="component" value="Unassembled WGS sequence"/>
</dbReference>
<dbReference type="InterPro" id="IPR057727">
    <property type="entry name" value="WCX_dom"/>
</dbReference>
<keyword evidence="3" id="KW-1185">Reference proteome</keyword>